<dbReference type="PANTHER" id="PTHR40077">
    <property type="entry name" value="MEMBRANE PROTEIN-RELATED"/>
    <property type="match status" value="1"/>
</dbReference>
<comment type="subcellular location">
    <subcellularLocation>
        <location evidence="1">Cell membrane</location>
        <topology evidence="1">Multi-pass membrane protein</topology>
    </subcellularLocation>
</comment>
<evidence type="ECO:0000256" key="4">
    <source>
        <dbReference type="ARBA" id="ARBA00022989"/>
    </source>
</evidence>
<evidence type="ECO:0000256" key="3">
    <source>
        <dbReference type="ARBA" id="ARBA00022692"/>
    </source>
</evidence>
<reference evidence="8 9" key="1">
    <citation type="submission" date="2018-10" db="EMBL/GenBank/DDBJ databases">
        <title>Isolation from soil.</title>
        <authorList>
            <person name="Hu J."/>
        </authorList>
    </citation>
    <scope>NUCLEOTIDE SEQUENCE [LARGE SCALE GENOMIC DNA]</scope>
    <source>
        <strain evidence="8 9">NEAU-Ht49</strain>
    </source>
</reference>
<sequence length="110" mass="11738">MDIVKTLRIVSVAEAISFLVLLLVAMPLKYAADAPVAVQIMGPIHGVLFLAYVGLVLLGRPSTGWNTKRTLLALVAAVLPIAPFLVERNWLRPAADAPARSDGAPERQAV</sequence>
<dbReference type="Proteomes" id="UP000282674">
    <property type="component" value="Unassembled WGS sequence"/>
</dbReference>
<feature type="transmembrane region" description="Helical" evidence="6">
    <location>
        <begin position="7"/>
        <end position="28"/>
    </location>
</feature>
<dbReference type="InterPro" id="IPR023845">
    <property type="entry name" value="DUF3817_TM"/>
</dbReference>
<evidence type="ECO:0000256" key="1">
    <source>
        <dbReference type="ARBA" id="ARBA00004651"/>
    </source>
</evidence>
<evidence type="ECO:0000256" key="2">
    <source>
        <dbReference type="ARBA" id="ARBA00022475"/>
    </source>
</evidence>
<protein>
    <submittedName>
        <fullName evidence="8">DUF3817 domain-containing protein</fullName>
    </submittedName>
</protein>
<evidence type="ECO:0000259" key="7">
    <source>
        <dbReference type="Pfam" id="PF12823"/>
    </source>
</evidence>
<keyword evidence="2" id="KW-1003">Cell membrane</keyword>
<keyword evidence="5 6" id="KW-0472">Membrane</keyword>
<feature type="domain" description="DUF3817" evidence="7">
    <location>
        <begin position="5"/>
        <end position="91"/>
    </location>
</feature>
<keyword evidence="3 6" id="KW-0812">Transmembrane</keyword>
<accession>A0A3M2M9G0</accession>
<evidence type="ECO:0000256" key="6">
    <source>
        <dbReference type="SAM" id="Phobius"/>
    </source>
</evidence>
<dbReference type="PANTHER" id="PTHR40077:SF1">
    <property type="entry name" value="MEMBRANE PROTEIN"/>
    <property type="match status" value="1"/>
</dbReference>
<comment type="caution">
    <text evidence="8">The sequence shown here is derived from an EMBL/GenBank/DDBJ whole genome shotgun (WGS) entry which is preliminary data.</text>
</comment>
<feature type="transmembrane region" description="Helical" evidence="6">
    <location>
        <begin position="70"/>
        <end position="86"/>
    </location>
</feature>
<name>A0A3M2M9G0_9ACTN</name>
<dbReference type="OrthoDB" id="3396203at2"/>
<dbReference type="EMBL" id="RFFG01000012">
    <property type="protein sequence ID" value="RMI45710.1"/>
    <property type="molecule type" value="Genomic_DNA"/>
</dbReference>
<feature type="transmembrane region" description="Helical" evidence="6">
    <location>
        <begin position="40"/>
        <end position="58"/>
    </location>
</feature>
<organism evidence="8 9">
    <name type="scientific">Actinomadura harenae</name>
    <dbReference type="NCBI Taxonomy" id="2483351"/>
    <lineage>
        <taxon>Bacteria</taxon>
        <taxon>Bacillati</taxon>
        <taxon>Actinomycetota</taxon>
        <taxon>Actinomycetes</taxon>
        <taxon>Streptosporangiales</taxon>
        <taxon>Thermomonosporaceae</taxon>
        <taxon>Actinomadura</taxon>
    </lineage>
</organism>
<keyword evidence="9" id="KW-1185">Reference proteome</keyword>
<dbReference type="AlphaFoldDB" id="A0A3M2M9G0"/>
<evidence type="ECO:0000313" key="9">
    <source>
        <dbReference type="Proteomes" id="UP000282674"/>
    </source>
</evidence>
<proteinExistence type="predicted"/>
<dbReference type="Pfam" id="PF12823">
    <property type="entry name" value="DUF3817"/>
    <property type="match status" value="1"/>
</dbReference>
<dbReference type="NCBIfam" id="TIGR03954">
    <property type="entry name" value="integ_memb_HG"/>
    <property type="match status" value="1"/>
</dbReference>
<evidence type="ECO:0000313" key="8">
    <source>
        <dbReference type="EMBL" id="RMI45710.1"/>
    </source>
</evidence>
<dbReference type="RefSeq" id="WP_122193861.1">
    <property type="nucleotide sequence ID" value="NZ_JBHSKC010000001.1"/>
</dbReference>
<keyword evidence="4 6" id="KW-1133">Transmembrane helix</keyword>
<dbReference type="GO" id="GO:0005886">
    <property type="term" value="C:plasma membrane"/>
    <property type="evidence" value="ECO:0007669"/>
    <property type="project" value="UniProtKB-SubCell"/>
</dbReference>
<gene>
    <name evidence="8" type="ORF">EBO15_08955</name>
</gene>
<evidence type="ECO:0000256" key="5">
    <source>
        <dbReference type="ARBA" id="ARBA00023136"/>
    </source>
</evidence>